<dbReference type="PANTHER" id="PTHR23024:SF479">
    <property type="entry name" value="CARBOXYLESTERASE 2-RELATED"/>
    <property type="match status" value="1"/>
</dbReference>
<name>A0ABD3BUL8_9LAMI</name>
<comment type="similarity">
    <text evidence="1">Belongs to the 'GDXG' lipolytic enzyme family.</text>
</comment>
<dbReference type="InterPro" id="IPR013094">
    <property type="entry name" value="AB_hydrolase_3"/>
</dbReference>
<dbReference type="EMBL" id="JAVIJP010000066">
    <property type="protein sequence ID" value="KAL3621170.1"/>
    <property type="molecule type" value="Genomic_DNA"/>
</dbReference>
<dbReference type="Gene3D" id="3.40.50.1820">
    <property type="entry name" value="alpha/beta hydrolase"/>
    <property type="match status" value="1"/>
</dbReference>
<evidence type="ECO:0000313" key="5">
    <source>
        <dbReference type="Proteomes" id="UP001632038"/>
    </source>
</evidence>
<evidence type="ECO:0000256" key="2">
    <source>
        <dbReference type="PROSITE-ProRule" id="PRU10038"/>
    </source>
</evidence>
<comment type="caution">
    <text evidence="4">The sequence shown here is derived from an EMBL/GenBank/DDBJ whole genome shotgun (WGS) entry which is preliminary data.</text>
</comment>
<feature type="active site" evidence="2">
    <location>
        <position position="164"/>
    </location>
</feature>
<reference evidence="5" key="1">
    <citation type="journal article" date="2024" name="IScience">
        <title>Strigolactones Initiate the Formation of Haustorium-like Structures in Castilleja.</title>
        <authorList>
            <person name="Buerger M."/>
            <person name="Peterson D."/>
            <person name="Chory J."/>
        </authorList>
    </citation>
    <scope>NUCLEOTIDE SEQUENCE [LARGE SCALE GENOMIC DNA]</scope>
</reference>
<dbReference type="PROSITE" id="PS01174">
    <property type="entry name" value="LIPASE_GDXG_SER"/>
    <property type="match status" value="1"/>
</dbReference>
<dbReference type="PANTHER" id="PTHR23024">
    <property type="entry name" value="ARYLACETAMIDE DEACETYLASE"/>
    <property type="match status" value="1"/>
</dbReference>
<dbReference type="InterPro" id="IPR029058">
    <property type="entry name" value="AB_hydrolase_fold"/>
</dbReference>
<evidence type="ECO:0000256" key="1">
    <source>
        <dbReference type="ARBA" id="ARBA00010515"/>
    </source>
</evidence>
<accession>A0ABD3BUL8</accession>
<proteinExistence type="inferred from homology"/>
<dbReference type="AlphaFoldDB" id="A0ABD3BUL8"/>
<feature type="domain" description="Alpha/beta hydrolase fold-3" evidence="3">
    <location>
        <begin position="75"/>
        <end position="192"/>
    </location>
</feature>
<keyword evidence="5" id="KW-1185">Reference proteome</keyword>
<dbReference type="Pfam" id="PF07859">
    <property type="entry name" value="Abhydrolase_3"/>
    <property type="match status" value="2"/>
</dbReference>
<gene>
    <name evidence="4" type="ORF">CASFOL_036082</name>
</gene>
<dbReference type="SUPFAM" id="SSF53474">
    <property type="entry name" value="alpha/beta-Hydrolases"/>
    <property type="match status" value="1"/>
</dbReference>
<dbReference type="InterPro" id="IPR050466">
    <property type="entry name" value="Carboxylest/Gibb_receptor"/>
</dbReference>
<dbReference type="Proteomes" id="UP001632038">
    <property type="component" value="Unassembled WGS sequence"/>
</dbReference>
<organism evidence="4 5">
    <name type="scientific">Castilleja foliolosa</name>
    <dbReference type="NCBI Taxonomy" id="1961234"/>
    <lineage>
        <taxon>Eukaryota</taxon>
        <taxon>Viridiplantae</taxon>
        <taxon>Streptophyta</taxon>
        <taxon>Embryophyta</taxon>
        <taxon>Tracheophyta</taxon>
        <taxon>Spermatophyta</taxon>
        <taxon>Magnoliopsida</taxon>
        <taxon>eudicotyledons</taxon>
        <taxon>Gunneridae</taxon>
        <taxon>Pentapetalae</taxon>
        <taxon>asterids</taxon>
        <taxon>lamiids</taxon>
        <taxon>Lamiales</taxon>
        <taxon>Orobanchaceae</taxon>
        <taxon>Pedicularideae</taxon>
        <taxon>Castillejinae</taxon>
        <taxon>Castilleja</taxon>
    </lineage>
</organism>
<dbReference type="InterPro" id="IPR033140">
    <property type="entry name" value="Lipase_GDXG_put_SER_AS"/>
</dbReference>
<feature type="domain" description="Alpha/beta hydrolase fold-3" evidence="3">
    <location>
        <begin position="196"/>
        <end position="277"/>
    </location>
</feature>
<protein>
    <recommendedName>
        <fullName evidence="3">Alpha/beta hydrolase fold-3 domain-containing protein</fullName>
    </recommendedName>
</protein>
<evidence type="ECO:0000259" key="3">
    <source>
        <dbReference type="Pfam" id="PF07859"/>
    </source>
</evidence>
<evidence type="ECO:0000313" key="4">
    <source>
        <dbReference type="EMBL" id="KAL3621170.1"/>
    </source>
</evidence>
<sequence length="304" mass="34023">MESNPTHITHDFPPFFRVHNTGHIERYINHDFVPASHDHKTDVVSRDVIILPENNVSARIYTPKIAQDNLKLPLIIYIHGGAFSVQSAFSSLYHNYVNILASRSRSVVVSIEYRLAPEHPIPACYDDSFAVVEWISSHSKAGSGSDPWLNEHVDFNRVYLAGDSAGANIAHNMIFRAGPRLKISGLILIHPFFGIGKIDKLWNYICPGTSGNDDFRLNPTADMDLLSKLGCNRVLVCVAEKDLLKKRGLHYYEGLRKSDWKGVVELFESAGEEHVFYLFDLFSDGAVALMERIVGFIDAGSHGT</sequence>